<proteinExistence type="predicted"/>
<evidence type="ECO:0000313" key="3">
    <source>
        <dbReference type="EMBL" id="RYN82078.1"/>
    </source>
</evidence>
<feature type="compositionally biased region" description="Basic and acidic residues" evidence="2">
    <location>
        <begin position="276"/>
        <end position="286"/>
    </location>
</feature>
<dbReference type="EMBL" id="PDXD01000002">
    <property type="protein sequence ID" value="RYN82078.1"/>
    <property type="molecule type" value="Genomic_DNA"/>
</dbReference>
<dbReference type="AlphaFoldDB" id="A0A4V1WT10"/>
<sequence length="310" mass="34152">MADPETQAFGLAILEAYEASQSAIGASCTVTANTGTTASLLHGEPPRPSRDVSDIFPGLLPFVARNQWLEKRNQELLNEKADSDQKRIAAEKKLAAITLEMKETLIAFESRTMALKKCEEEQEKWRMQKAQELEGTELEALQELWLSTQEERVKAEVKKQTEIEVRRTVEPHIRAECAKAQEEGCKAGYVAGIYDGVKKGHLEGQVYSATIWRERVTSAEKASRNNSYTAGRAQGYADGRREGYNVGISDGFTIGLAAGKREGAGERGETNQQSYERGRDEGHSQGHYEGYAKGFAQGLDAVEQEEGGTA</sequence>
<feature type="coiled-coil region" evidence="1">
    <location>
        <begin position="66"/>
        <end position="93"/>
    </location>
</feature>
<dbReference type="VEuPathDB" id="FungiDB:CC77DRAFT_1055954"/>
<reference evidence="4" key="1">
    <citation type="journal article" date="2019" name="bioRxiv">
        <title>Genomics, evolutionary history and diagnostics of the Alternaria alternata species group including apple and Asian pear pathotypes.</title>
        <authorList>
            <person name="Armitage A.D."/>
            <person name="Cockerton H.M."/>
            <person name="Sreenivasaprasad S."/>
            <person name="Woodhall J.W."/>
            <person name="Lane C.R."/>
            <person name="Harrison R.J."/>
            <person name="Clarkson J.P."/>
        </authorList>
    </citation>
    <scope>NUCLEOTIDE SEQUENCE [LARGE SCALE GENOMIC DNA]</scope>
    <source>
        <strain evidence="4">FERA 1177</strain>
    </source>
</reference>
<name>A0A4V1WT10_ALTAL</name>
<dbReference type="Proteomes" id="UP000291422">
    <property type="component" value="Unassembled WGS sequence"/>
</dbReference>
<evidence type="ECO:0000256" key="1">
    <source>
        <dbReference type="SAM" id="Coils"/>
    </source>
</evidence>
<keyword evidence="1" id="KW-0175">Coiled coil</keyword>
<accession>A0A4V1WT10</accession>
<gene>
    <name evidence="3" type="ORF">AA0117_g1970</name>
</gene>
<evidence type="ECO:0000256" key="2">
    <source>
        <dbReference type="SAM" id="MobiDB-lite"/>
    </source>
</evidence>
<organism evidence="3 4">
    <name type="scientific">Alternaria alternata</name>
    <name type="common">Alternaria rot fungus</name>
    <name type="synonym">Torula alternata</name>
    <dbReference type="NCBI Taxonomy" id="5599"/>
    <lineage>
        <taxon>Eukaryota</taxon>
        <taxon>Fungi</taxon>
        <taxon>Dikarya</taxon>
        <taxon>Ascomycota</taxon>
        <taxon>Pezizomycotina</taxon>
        <taxon>Dothideomycetes</taxon>
        <taxon>Pleosporomycetidae</taxon>
        <taxon>Pleosporales</taxon>
        <taxon>Pleosporineae</taxon>
        <taxon>Pleosporaceae</taxon>
        <taxon>Alternaria</taxon>
        <taxon>Alternaria sect. Alternaria</taxon>
        <taxon>Alternaria alternata complex</taxon>
    </lineage>
</organism>
<dbReference type="VEuPathDB" id="FungiDB:CC77DRAFT_8261"/>
<protein>
    <recommendedName>
        <fullName evidence="5">Essential protein Yae1 N-terminal domain-containing protein</fullName>
    </recommendedName>
</protein>
<comment type="caution">
    <text evidence="3">The sequence shown here is derived from an EMBL/GenBank/DDBJ whole genome shotgun (WGS) entry which is preliminary data.</text>
</comment>
<evidence type="ECO:0000313" key="4">
    <source>
        <dbReference type="Proteomes" id="UP000291422"/>
    </source>
</evidence>
<feature type="region of interest" description="Disordered" evidence="2">
    <location>
        <begin position="259"/>
        <end position="310"/>
    </location>
</feature>
<feature type="compositionally biased region" description="Basic and acidic residues" evidence="2">
    <location>
        <begin position="259"/>
        <end position="269"/>
    </location>
</feature>
<evidence type="ECO:0008006" key="5">
    <source>
        <dbReference type="Google" id="ProtNLM"/>
    </source>
</evidence>